<dbReference type="InterPro" id="IPR002052">
    <property type="entry name" value="DNA_methylase_N6_adenine_CS"/>
</dbReference>
<dbReference type="GO" id="GO:0003676">
    <property type="term" value="F:nucleic acid binding"/>
    <property type="evidence" value="ECO:0007669"/>
    <property type="project" value="InterPro"/>
</dbReference>
<dbReference type="GO" id="GO:0032259">
    <property type="term" value="P:methylation"/>
    <property type="evidence" value="ECO:0007669"/>
    <property type="project" value="UniProtKB-KW"/>
</dbReference>
<dbReference type="InterPro" id="IPR007848">
    <property type="entry name" value="Small_mtfrase_dom"/>
</dbReference>
<evidence type="ECO:0000259" key="3">
    <source>
        <dbReference type="Pfam" id="PF05175"/>
    </source>
</evidence>
<evidence type="ECO:0000313" key="5">
    <source>
        <dbReference type="Proteomes" id="UP000539372"/>
    </source>
</evidence>
<dbReference type="AlphaFoldDB" id="A0A7Y0DZI7"/>
<keyword evidence="5" id="KW-1185">Reference proteome</keyword>
<dbReference type="GO" id="GO:0008757">
    <property type="term" value="F:S-adenosylmethionine-dependent methyltransferase activity"/>
    <property type="evidence" value="ECO:0007669"/>
    <property type="project" value="UniProtKB-ARBA"/>
</dbReference>
<dbReference type="PROSITE" id="PS00092">
    <property type="entry name" value="N6_MTASE"/>
    <property type="match status" value="1"/>
</dbReference>
<feature type="domain" description="Methyltransferase small" evidence="3">
    <location>
        <begin position="39"/>
        <end position="132"/>
    </location>
</feature>
<evidence type="ECO:0000256" key="1">
    <source>
        <dbReference type="ARBA" id="ARBA00022603"/>
    </source>
</evidence>
<sequence>MQGSAMTTPDRHSTDAFLGGRIALHQSKTGYRAAMDPVLLAAAVPDIGRGRVLDLGCGNGAALLCYGARVPGPDLVGLELDGEAADLARVNAEENGFDARCTILQGDIMTPPDALTPGGFDQVFANPPYLDARTGEASPIPDRARSNVEGEARLKDWVSALLRFARPKGGVTIVHRADRTDEILALLSRKAGDITVIPLWPRLGQPAKRVIIRARKGVRGGTVLHPGLVLHGPADDPTARYTPAAAAILRDGAALV</sequence>
<dbReference type="PANTHER" id="PTHR47739">
    <property type="entry name" value="TRNA1(VAL) (ADENINE(37)-N6)-METHYLTRANSFERASE"/>
    <property type="match status" value="1"/>
</dbReference>
<dbReference type="Gene3D" id="3.40.50.150">
    <property type="entry name" value="Vaccinia Virus protein VP39"/>
    <property type="match status" value="1"/>
</dbReference>
<name>A0A7Y0DZI7_9PROT</name>
<reference evidence="4 5" key="1">
    <citation type="submission" date="2020-04" db="EMBL/GenBank/DDBJ databases">
        <title>Rhodospirillaceae bacterium KN72 isolated from deep sea.</title>
        <authorList>
            <person name="Zhang D.-C."/>
        </authorList>
    </citation>
    <scope>NUCLEOTIDE SEQUENCE [LARGE SCALE GENOMIC DNA]</scope>
    <source>
        <strain evidence="4 5">KN72</strain>
    </source>
</reference>
<keyword evidence="1 4" id="KW-0489">Methyltransferase</keyword>
<gene>
    <name evidence="4" type="ORF">HH303_08130</name>
</gene>
<dbReference type="CDD" id="cd02440">
    <property type="entry name" value="AdoMet_MTases"/>
    <property type="match status" value="1"/>
</dbReference>
<dbReference type="Pfam" id="PF05175">
    <property type="entry name" value="MTS"/>
    <property type="match status" value="1"/>
</dbReference>
<organism evidence="4 5">
    <name type="scientific">Pacificispira spongiicola</name>
    <dbReference type="NCBI Taxonomy" id="2729598"/>
    <lineage>
        <taxon>Bacteria</taxon>
        <taxon>Pseudomonadati</taxon>
        <taxon>Pseudomonadota</taxon>
        <taxon>Alphaproteobacteria</taxon>
        <taxon>Rhodospirillales</taxon>
        <taxon>Rhodospirillaceae</taxon>
        <taxon>Pacificispira</taxon>
    </lineage>
</organism>
<dbReference type="EMBL" id="JABBNT010000002">
    <property type="protein sequence ID" value="NMM44444.1"/>
    <property type="molecule type" value="Genomic_DNA"/>
</dbReference>
<evidence type="ECO:0000256" key="2">
    <source>
        <dbReference type="ARBA" id="ARBA00022691"/>
    </source>
</evidence>
<keyword evidence="2" id="KW-0949">S-adenosyl-L-methionine</keyword>
<comment type="caution">
    <text evidence="4">The sequence shown here is derived from an EMBL/GenBank/DDBJ whole genome shotgun (WGS) entry which is preliminary data.</text>
</comment>
<protein>
    <submittedName>
        <fullName evidence="4">Methyltransferase</fullName>
    </submittedName>
</protein>
<dbReference type="InterPro" id="IPR029063">
    <property type="entry name" value="SAM-dependent_MTases_sf"/>
</dbReference>
<dbReference type="PANTHER" id="PTHR47739:SF1">
    <property type="entry name" value="TRNA1(VAL) (ADENINE(37)-N6)-METHYLTRANSFERASE"/>
    <property type="match status" value="1"/>
</dbReference>
<dbReference type="InterPro" id="IPR050210">
    <property type="entry name" value="tRNA_Adenine-N(6)_MTase"/>
</dbReference>
<proteinExistence type="predicted"/>
<evidence type="ECO:0000313" key="4">
    <source>
        <dbReference type="EMBL" id="NMM44444.1"/>
    </source>
</evidence>
<dbReference type="Proteomes" id="UP000539372">
    <property type="component" value="Unassembled WGS sequence"/>
</dbReference>
<dbReference type="GO" id="GO:0008170">
    <property type="term" value="F:N-methyltransferase activity"/>
    <property type="evidence" value="ECO:0007669"/>
    <property type="project" value="UniProtKB-ARBA"/>
</dbReference>
<dbReference type="SUPFAM" id="SSF53335">
    <property type="entry name" value="S-adenosyl-L-methionine-dependent methyltransferases"/>
    <property type="match status" value="1"/>
</dbReference>
<accession>A0A7Y0DZI7</accession>
<keyword evidence="4" id="KW-0808">Transferase</keyword>